<dbReference type="AlphaFoldDB" id="E7ADC5"/>
<sequence>MNWVDELKIALLENNLEKAGALVENCPFLENAQQADLETLQIARELIAQTIARLQEAQQHLGVQMRQLKAARRFMEIAPY</sequence>
<dbReference type="OrthoDB" id="5325117at2"/>
<dbReference type="KEGG" id="hfe:HFELIS_10980"/>
<dbReference type="GeneID" id="36133270"/>
<dbReference type="HOGENOM" id="CLU_189065_0_0_7"/>
<reference evidence="1 2" key="1">
    <citation type="journal article" date="2011" name="Genome Biol. Evol.">
        <title>Comparative whole genome sequence analysis of the carcinogenic bacterial model pathogen Helicobacter felis.</title>
        <authorList>
            <person name="Arnold I.C."/>
            <person name="Zigova Z."/>
            <person name="Holden M."/>
            <person name="Lawley T.D."/>
            <person name="Rad R."/>
            <person name="Dougan G."/>
            <person name="Falkow S."/>
            <person name="Bentley S.D."/>
            <person name="Muller A."/>
        </authorList>
    </citation>
    <scope>NUCLEOTIDE SEQUENCE [LARGE SCALE GENOMIC DNA]</scope>
    <source>
        <strain evidence="2">ATCC 49179 / CCUG 28539 / NCTC 12436 / CS1</strain>
    </source>
</reference>
<keyword evidence="2" id="KW-1185">Reference proteome</keyword>
<dbReference type="RefSeq" id="WP_013469546.1">
    <property type="nucleotide sequence ID" value="NC_014810.2"/>
</dbReference>
<name>E7ADC5_HELFC</name>
<proteinExistence type="predicted"/>
<organism evidence="1 2">
    <name type="scientific">Helicobacter felis (strain ATCC 49179 / CCUG 28539 / NCTC 12436 / CS1)</name>
    <dbReference type="NCBI Taxonomy" id="936155"/>
    <lineage>
        <taxon>Bacteria</taxon>
        <taxon>Pseudomonadati</taxon>
        <taxon>Campylobacterota</taxon>
        <taxon>Epsilonproteobacteria</taxon>
        <taxon>Campylobacterales</taxon>
        <taxon>Helicobacteraceae</taxon>
        <taxon>Helicobacter</taxon>
    </lineage>
</organism>
<gene>
    <name evidence="1" type="primary">fliT</name>
    <name evidence="1" type="ordered locus">Hfelis_10980</name>
</gene>
<evidence type="ECO:0000313" key="1">
    <source>
        <dbReference type="EMBL" id="CBY83182.1"/>
    </source>
</evidence>
<dbReference type="Proteomes" id="UP000007934">
    <property type="component" value="Chromosome"/>
</dbReference>
<protein>
    <submittedName>
        <fullName evidence="1">Uncharacterized protein</fullName>
    </submittedName>
</protein>
<dbReference type="STRING" id="936155.HFELIS_10980"/>
<evidence type="ECO:0000313" key="2">
    <source>
        <dbReference type="Proteomes" id="UP000007934"/>
    </source>
</evidence>
<dbReference type="eggNOG" id="ENOG50300A3">
    <property type="taxonomic scope" value="Bacteria"/>
</dbReference>
<accession>E7ADC5</accession>
<dbReference type="EMBL" id="FQ670179">
    <property type="protein sequence ID" value="CBY83182.1"/>
    <property type="molecule type" value="Genomic_DNA"/>
</dbReference>